<accession>A0A5N6RDG1</accession>
<reference evidence="4 5" key="1">
    <citation type="submission" date="2019-06" db="EMBL/GenBank/DDBJ databases">
        <title>A chromosomal-level reference genome of Carpinus fangiana (Coryloideae, Betulaceae).</title>
        <authorList>
            <person name="Yang X."/>
            <person name="Wang Z."/>
            <person name="Zhang L."/>
            <person name="Hao G."/>
            <person name="Liu J."/>
            <person name="Yang Y."/>
        </authorList>
    </citation>
    <scope>NUCLEOTIDE SEQUENCE [LARGE SCALE GENOMIC DNA]</scope>
    <source>
        <strain evidence="4">Cfa_2016G</strain>
        <tissue evidence="4">Leaf</tissue>
    </source>
</reference>
<evidence type="ECO:0000256" key="2">
    <source>
        <dbReference type="SAM" id="Phobius"/>
    </source>
</evidence>
<dbReference type="InterPro" id="IPR001005">
    <property type="entry name" value="SANT/Myb"/>
</dbReference>
<feature type="domain" description="Myb-like" evidence="3">
    <location>
        <begin position="270"/>
        <end position="311"/>
    </location>
</feature>
<dbReference type="FunFam" id="1.10.10.60:FF:000416">
    <property type="entry name" value="Myb family transcription factor"/>
    <property type="match status" value="1"/>
</dbReference>
<dbReference type="GO" id="GO:0005829">
    <property type="term" value="C:cytosol"/>
    <property type="evidence" value="ECO:0007669"/>
    <property type="project" value="TreeGrafter"/>
</dbReference>
<dbReference type="GO" id="GO:0006450">
    <property type="term" value="P:regulation of translational fidelity"/>
    <property type="evidence" value="ECO:0007669"/>
    <property type="project" value="InterPro"/>
</dbReference>
<dbReference type="GO" id="GO:0043022">
    <property type="term" value="F:ribosome binding"/>
    <property type="evidence" value="ECO:0007669"/>
    <property type="project" value="InterPro"/>
</dbReference>
<dbReference type="GO" id="GO:0030544">
    <property type="term" value="F:Hsp70 protein binding"/>
    <property type="evidence" value="ECO:0007669"/>
    <property type="project" value="InterPro"/>
</dbReference>
<proteinExistence type="predicted"/>
<evidence type="ECO:0000256" key="1">
    <source>
        <dbReference type="SAM" id="MobiDB-lite"/>
    </source>
</evidence>
<dbReference type="SMART" id="SM00717">
    <property type="entry name" value="SANT"/>
    <property type="match status" value="2"/>
</dbReference>
<dbReference type="GO" id="GO:0051083">
    <property type="term" value="P:'de novo' cotranslational protein folding"/>
    <property type="evidence" value="ECO:0007669"/>
    <property type="project" value="InterPro"/>
</dbReference>
<feature type="region of interest" description="Disordered" evidence="1">
    <location>
        <begin position="231"/>
        <end position="269"/>
    </location>
</feature>
<dbReference type="PANTHER" id="PTHR43999">
    <property type="entry name" value="DNAJ HOMOLOG SUBFAMILY C MEMBER 2"/>
    <property type="match status" value="1"/>
</dbReference>
<feature type="transmembrane region" description="Helical" evidence="2">
    <location>
        <begin position="63"/>
        <end position="81"/>
    </location>
</feature>
<dbReference type="PANTHER" id="PTHR43999:SF3">
    <property type="entry name" value="TRANSCRIPTION FACTOR MAMYB"/>
    <property type="match status" value="1"/>
</dbReference>
<keyword evidence="2" id="KW-1133">Transmembrane helix</keyword>
<protein>
    <recommendedName>
        <fullName evidence="3">Myb-like domain-containing protein</fullName>
    </recommendedName>
</protein>
<sequence length="328" mass="36063">MEFLDEESRPRFLFQSRPTTSSLTNSQSHQKPSKPFLFATISISSILLLLSLLFLQYEPLKSLLFWVSLSLFLGPFAPASLTGGNVRVGQGPIVEFPPDQEPETLDETNKRVSQKRQKPRRNEGFLGVNSLVAVEKDNGFAREEKEGGEKGGSGGGFGVEEEKEWTEEDIGVLRKQLTKHPVGKPGRWEAISEAFRGRHKVESVIKTAKELGERKVDDGDSYAHFLRKRKPMDKRAEGEDGGLDGRVVENGEAMEESGGGDGDGDGRVGWSNGEDIALLNALKTFPKEVAMRWEKIAAAVPGKSKAACMKRVAELKKGFRSAKAATES</sequence>
<dbReference type="Pfam" id="PF00249">
    <property type="entry name" value="Myb_DNA-binding"/>
    <property type="match status" value="1"/>
</dbReference>
<evidence type="ECO:0000313" key="4">
    <source>
        <dbReference type="EMBL" id="KAE8075830.1"/>
    </source>
</evidence>
<feature type="transmembrane region" description="Helical" evidence="2">
    <location>
        <begin position="36"/>
        <end position="57"/>
    </location>
</feature>
<dbReference type="AlphaFoldDB" id="A0A5N6RDG1"/>
<dbReference type="Proteomes" id="UP000327013">
    <property type="component" value="Chromosome 6"/>
</dbReference>
<dbReference type="EMBL" id="CM017326">
    <property type="protein sequence ID" value="KAE8075830.1"/>
    <property type="molecule type" value="Genomic_DNA"/>
</dbReference>
<evidence type="ECO:0000259" key="3">
    <source>
        <dbReference type="PROSITE" id="PS50090"/>
    </source>
</evidence>
<dbReference type="InterPro" id="IPR044634">
    <property type="entry name" value="Zuotin/DnaJC2"/>
</dbReference>
<gene>
    <name evidence="4" type="ORF">FH972_014517</name>
</gene>
<dbReference type="CDD" id="cd00167">
    <property type="entry name" value="SANT"/>
    <property type="match status" value="1"/>
</dbReference>
<feature type="region of interest" description="Disordered" evidence="1">
    <location>
        <begin position="95"/>
        <end position="119"/>
    </location>
</feature>
<feature type="region of interest" description="Disordered" evidence="1">
    <location>
        <begin position="140"/>
        <end position="159"/>
    </location>
</feature>
<dbReference type="InterPro" id="IPR009057">
    <property type="entry name" value="Homeodomain-like_sf"/>
</dbReference>
<evidence type="ECO:0000313" key="5">
    <source>
        <dbReference type="Proteomes" id="UP000327013"/>
    </source>
</evidence>
<dbReference type="Pfam" id="PF23082">
    <property type="entry name" value="Myb_DNA-binding_2"/>
    <property type="match status" value="1"/>
</dbReference>
<dbReference type="OrthoDB" id="10250354at2759"/>
<dbReference type="Gene3D" id="1.10.10.60">
    <property type="entry name" value="Homeodomain-like"/>
    <property type="match status" value="2"/>
</dbReference>
<name>A0A5N6RDG1_9ROSI</name>
<feature type="compositionally biased region" description="Basic and acidic residues" evidence="1">
    <location>
        <begin position="140"/>
        <end position="149"/>
    </location>
</feature>
<dbReference type="SUPFAM" id="SSF46689">
    <property type="entry name" value="Homeodomain-like"/>
    <property type="match status" value="2"/>
</dbReference>
<keyword evidence="5" id="KW-1185">Reference proteome</keyword>
<keyword evidence="2" id="KW-0812">Transmembrane</keyword>
<organism evidence="4 5">
    <name type="scientific">Carpinus fangiana</name>
    <dbReference type="NCBI Taxonomy" id="176857"/>
    <lineage>
        <taxon>Eukaryota</taxon>
        <taxon>Viridiplantae</taxon>
        <taxon>Streptophyta</taxon>
        <taxon>Embryophyta</taxon>
        <taxon>Tracheophyta</taxon>
        <taxon>Spermatophyta</taxon>
        <taxon>Magnoliopsida</taxon>
        <taxon>eudicotyledons</taxon>
        <taxon>Gunneridae</taxon>
        <taxon>Pentapetalae</taxon>
        <taxon>rosids</taxon>
        <taxon>fabids</taxon>
        <taxon>Fagales</taxon>
        <taxon>Betulaceae</taxon>
        <taxon>Carpinus</taxon>
    </lineage>
</organism>
<keyword evidence="2" id="KW-0472">Membrane</keyword>
<dbReference type="PROSITE" id="PS50090">
    <property type="entry name" value="MYB_LIKE"/>
    <property type="match status" value="1"/>
</dbReference>